<evidence type="ECO:0000313" key="2">
    <source>
        <dbReference type="Proteomes" id="UP001165960"/>
    </source>
</evidence>
<proteinExistence type="predicted"/>
<keyword evidence="2" id="KW-1185">Reference proteome</keyword>
<sequence length="161" mass="18251">MAWWLSPYNQIPQFCTSHLSTPRNRGPATQTIFSTRSSLGPVHFTEYPPKPVYLEFTLEEILIYDPEARTRETETVYREGTKIIIAPLLFCNKYNYFPTYSVPMTPSLTLQLNCLQESIAANKSTSNQIFGVMYITLTGLIDSMVPTSGPWALLGKLLSFI</sequence>
<accession>A0ACC2T2F6</accession>
<feature type="non-terminal residue" evidence="1">
    <location>
        <position position="161"/>
    </location>
</feature>
<gene>
    <name evidence="1" type="ORF">DSO57_1025248</name>
</gene>
<protein>
    <submittedName>
        <fullName evidence="1">Uncharacterized protein</fullName>
    </submittedName>
</protein>
<dbReference type="Proteomes" id="UP001165960">
    <property type="component" value="Unassembled WGS sequence"/>
</dbReference>
<comment type="caution">
    <text evidence="1">The sequence shown here is derived from an EMBL/GenBank/DDBJ whole genome shotgun (WGS) entry which is preliminary data.</text>
</comment>
<evidence type="ECO:0000313" key="1">
    <source>
        <dbReference type="EMBL" id="KAJ9068776.1"/>
    </source>
</evidence>
<name>A0ACC2T2F6_9FUNG</name>
<reference evidence="1" key="1">
    <citation type="submission" date="2022-04" db="EMBL/GenBank/DDBJ databases">
        <title>Genome of the entomopathogenic fungus Entomophthora muscae.</title>
        <authorList>
            <person name="Elya C."/>
            <person name="Lovett B.R."/>
            <person name="Lee E."/>
            <person name="Macias A.M."/>
            <person name="Hajek A.E."/>
            <person name="De Bivort B.L."/>
            <person name="Kasson M.T."/>
            <person name="De Fine Licht H.H."/>
            <person name="Stajich J.E."/>
        </authorList>
    </citation>
    <scope>NUCLEOTIDE SEQUENCE</scope>
    <source>
        <strain evidence="1">Berkeley</strain>
    </source>
</reference>
<dbReference type="EMBL" id="QTSX02003691">
    <property type="protein sequence ID" value="KAJ9068776.1"/>
    <property type="molecule type" value="Genomic_DNA"/>
</dbReference>
<organism evidence="1 2">
    <name type="scientific">Entomophthora muscae</name>
    <dbReference type="NCBI Taxonomy" id="34485"/>
    <lineage>
        <taxon>Eukaryota</taxon>
        <taxon>Fungi</taxon>
        <taxon>Fungi incertae sedis</taxon>
        <taxon>Zoopagomycota</taxon>
        <taxon>Entomophthoromycotina</taxon>
        <taxon>Entomophthoromycetes</taxon>
        <taxon>Entomophthorales</taxon>
        <taxon>Entomophthoraceae</taxon>
        <taxon>Entomophthora</taxon>
    </lineage>
</organism>